<evidence type="ECO:0000313" key="3">
    <source>
        <dbReference type="Proteomes" id="UP001232992"/>
    </source>
</evidence>
<keyword evidence="3" id="KW-1185">Reference proteome</keyword>
<dbReference type="InterPro" id="IPR006342">
    <property type="entry name" value="FkbM_mtfrase"/>
</dbReference>
<keyword evidence="2" id="KW-0489">Methyltransferase</keyword>
<dbReference type="InterPro" id="IPR029063">
    <property type="entry name" value="SAM-dependent_MTases_sf"/>
</dbReference>
<gene>
    <name evidence="2" type="ORF">PMH09_17980</name>
</gene>
<organism evidence="2 3">
    <name type="scientific">Roseofilum casamattae BLCC-M143</name>
    <dbReference type="NCBI Taxonomy" id="3022442"/>
    <lineage>
        <taxon>Bacteria</taxon>
        <taxon>Bacillati</taxon>
        <taxon>Cyanobacteriota</taxon>
        <taxon>Cyanophyceae</taxon>
        <taxon>Desertifilales</taxon>
        <taxon>Desertifilaceae</taxon>
        <taxon>Roseofilum</taxon>
        <taxon>Roseofilum casamattae</taxon>
    </lineage>
</organism>
<protein>
    <submittedName>
        <fullName evidence="2">FkbM family methyltransferase</fullName>
    </submittedName>
</protein>
<name>A0ABT7C0W6_9CYAN</name>
<dbReference type="EMBL" id="JAQOSQ010000025">
    <property type="protein sequence ID" value="MDJ1185080.1"/>
    <property type="molecule type" value="Genomic_DNA"/>
</dbReference>
<evidence type="ECO:0000313" key="2">
    <source>
        <dbReference type="EMBL" id="MDJ1185080.1"/>
    </source>
</evidence>
<evidence type="ECO:0000259" key="1">
    <source>
        <dbReference type="Pfam" id="PF05050"/>
    </source>
</evidence>
<sequence>MGASILQRVQTAYAVSRLTRRYYRANQIPYSCDYYVNGRKINISGPDSLVMLMGIVLNDTYGLKRFENLNNIVDIGANIGIFSIYAATLFPNAKILAYEPCNETFLNLEKNVRPFNVEVYPYAVGQESGKVHLSVEGDLTACYVAKDDNSSLNSSQVCEMVSFQEIADRMDGKIELLKLDCEGSEYEIMQSPSFSCVRHVVGEFHTCEQGNPQYGLELLENKGFAIEEWFPFPDGKAGEFRAKNRQYE</sequence>
<dbReference type="PANTHER" id="PTHR34203:SF13">
    <property type="entry name" value="EXPRESSED PROTEIN"/>
    <property type="match status" value="1"/>
</dbReference>
<comment type="caution">
    <text evidence="2">The sequence shown here is derived from an EMBL/GenBank/DDBJ whole genome shotgun (WGS) entry which is preliminary data.</text>
</comment>
<dbReference type="SUPFAM" id="SSF53335">
    <property type="entry name" value="S-adenosyl-L-methionine-dependent methyltransferases"/>
    <property type="match status" value="1"/>
</dbReference>
<accession>A0ABT7C0W6</accession>
<dbReference type="NCBIfam" id="TIGR01444">
    <property type="entry name" value="fkbM_fam"/>
    <property type="match status" value="1"/>
</dbReference>
<dbReference type="InterPro" id="IPR052514">
    <property type="entry name" value="SAM-dependent_MTase"/>
</dbReference>
<reference evidence="2 3" key="1">
    <citation type="submission" date="2023-01" db="EMBL/GenBank/DDBJ databases">
        <title>Novel diversity within Roseofilum (Cyanobacteria; Desertifilaceae) from marine benthic mats with descriptions of four novel species.</title>
        <authorList>
            <person name="Wang Y."/>
            <person name="Berthold D.E."/>
            <person name="Hu J."/>
            <person name="Lefler F.W."/>
            <person name="Laughinghouse H.D. IV."/>
        </authorList>
    </citation>
    <scope>NUCLEOTIDE SEQUENCE [LARGE SCALE GENOMIC DNA]</scope>
    <source>
        <strain evidence="2 3">BLCC-M143</strain>
    </source>
</reference>
<dbReference type="GO" id="GO:0008168">
    <property type="term" value="F:methyltransferase activity"/>
    <property type="evidence" value="ECO:0007669"/>
    <property type="project" value="UniProtKB-KW"/>
</dbReference>
<dbReference type="PANTHER" id="PTHR34203">
    <property type="entry name" value="METHYLTRANSFERASE, FKBM FAMILY PROTEIN"/>
    <property type="match status" value="1"/>
</dbReference>
<dbReference type="Pfam" id="PF05050">
    <property type="entry name" value="Methyltransf_21"/>
    <property type="match status" value="1"/>
</dbReference>
<dbReference type="GO" id="GO:0032259">
    <property type="term" value="P:methylation"/>
    <property type="evidence" value="ECO:0007669"/>
    <property type="project" value="UniProtKB-KW"/>
</dbReference>
<dbReference type="RefSeq" id="WP_283759731.1">
    <property type="nucleotide sequence ID" value="NZ_JAQOSQ010000025.1"/>
</dbReference>
<feature type="domain" description="Methyltransferase FkbM" evidence="1">
    <location>
        <begin position="74"/>
        <end position="206"/>
    </location>
</feature>
<keyword evidence="2" id="KW-0808">Transferase</keyword>
<proteinExistence type="predicted"/>
<dbReference type="Gene3D" id="3.40.50.150">
    <property type="entry name" value="Vaccinia Virus protein VP39"/>
    <property type="match status" value="1"/>
</dbReference>
<dbReference type="Proteomes" id="UP001232992">
    <property type="component" value="Unassembled WGS sequence"/>
</dbReference>